<dbReference type="PANTHER" id="PTHR33452:SF1">
    <property type="entry name" value="INNER MEMBRANE PROTEIN YPHA-RELATED"/>
    <property type="match status" value="1"/>
</dbReference>
<dbReference type="InterPro" id="IPR051907">
    <property type="entry name" value="DoxX-like_oxidoreductase"/>
</dbReference>
<feature type="transmembrane region" description="Helical" evidence="7">
    <location>
        <begin position="81"/>
        <end position="100"/>
    </location>
</feature>
<keyword evidence="9" id="KW-1185">Reference proteome</keyword>
<dbReference type="PANTHER" id="PTHR33452">
    <property type="entry name" value="OXIDOREDUCTASE CATD-RELATED"/>
    <property type="match status" value="1"/>
</dbReference>
<proteinExistence type="inferred from homology"/>
<keyword evidence="6 7" id="KW-0472">Membrane</keyword>
<evidence type="ECO:0000256" key="6">
    <source>
        <dbReference type="ARBA" id="ARBA00023136"/>
    </source>
</evidence>
<evidence type="ECO:0000256" key="1">
    <source>
        <dbReference type="ARBA" id="ARBA00004651"/>
    </source>
</evidence>
<evidence type="ECO:0000256" key="3">
    <source>
        <dbReference type="ARBA" id="ARBA00022475"/>
    </source>
</evidence>
<dbReference type="PATRIC" id="fig|630626.3.peg.1906"/>
<dbReference type="EMBL" id="CP001560">
    <property type="protein sequence ID" value="AFJ47055.1"/>
    <property type="molecule type" value="Genomic_DNA"/>
</dbReference>
<dbReference type="KEGG" id="ebt:EBL_c19630"/>
<evidence type="ECO:0000256" key="2">
    <source>
        <dbReference type="ARBA" id="ARBA00006679"/>
    </source>
</evidence>
<evidence type="ECO:0000256" key="7">
    <source>
        <dbReference type="SAM" id="Phobius"/>
    </source>
</evidence>
<feature type="transmembrane region" description="Helical" evidence="7">
    <location>
        <begin position="12"/>
        <end position="33"/>
    </location>
</feature>
<dbReference type="Pfam" id="PF07681">
    <property type="entry name" value="DoxX"/>
    <property type="match status" value="1"/>
</dbReference>
<evidence type="ECO:0000256" key="5">
    <source>
        <dbReference type="ARBA" id="ARBA00022989"/>
    </source>
</evidence>
<dbReference type="HOGENOM" id="CLU_058421_8_1_6"/>
<evidence type="ECO:0000256" key="4">
    <source>
        <dbReference type="ARBA" id="ARBA00022692"/>
    </source>
</evidence>
<protein>
    <submittedName>
        <fullName evidence="8">Putative membrane protein</fullName>
    </submittedName>
</protein>
<reference evidence="8 9" key="1">
    <citation type="journal article" date="2012" name="J. Bacteriol.">
        <title>Complete genome sequence of the B12-producing Shimwellia blattae strain DSM 4481, isolated from a cockroach.</title>
        <authorList>
            <person name="Brzuszkiewicz E."/>
            <person name="Waschkowitz T."/>
            <person name="Wiezer A."/>
            <person name="Daniel R."/>
        </authorList>
    </citation>
    <scope>NUCLEOTIDE SEQUENCE [LARGE SCALE GENOMIC DNA]</scope>
    <source>
        <strain evidence="9">ATCC 29907 / DSM 4481 / JCM 1650 / NBRC 105725 / CDC 9005-74</strain>
    </source>
</reference>
<sequence length="140" mass="14884">MNSLRYCDFGGSRSFLILIARLALIVLFLLSGFPKLTGFSGTVQYMASLGAPLPTVAAAIAVLMEVAGSILIAIGFFTRPLAIIFAVYTLATGFIGHPYWTMSGDAVMPNMINFYKNLAITGGFILLALTGPGAISVDRR</sequence>
<dbReference type="AlphaFoldDB" id="I2B951"/>
<organism evidence="8 9">
    <name type="scientific">Shimwellia blattae (strain ATCC 29907 / DSM 4481 / JCM 1650 / NBRC 105725 / CDC 9005-74)</name>
    <name type="common">Escherichia blattae</name>
    <dbReference type="NCBI Taxonomy" id="630626"/>
    <lineage>
        <taxon>Bacteria</taxon>
        <taxon>Pseudomonadati</taxon>
        <taxon>Pseudomonadota</taxon>
        <taxon>Gammaproteobacteria</taxon>
        <taxon>Enterobacterales</taxon>
        <taxon>Enterobacteriaceae</taxon>
        <taxon>Shimwellia</taxon>
    </lineage>
</organism>
<dbReference type="OrthoDB" id="9792760at2"/>
<name>I2B951_SHIBC</name>
<comment type="subcellular location">
    <subcellularLocation>
        <location evidence="1">Cell membrane</location>
        <topology evidence="1">Multi-pass membrane protein</topology>
    </subcellularLocation>
</comment>
<dbReference type="GO" id="GO:0005886">
    <property type="term" value="C:plasma membrane"/>
    <property type="evidence" value="ECO:0007669"/>
    <property type="project" value="UniProtKB-SubCell"/>
</dbReference>
<dbReference type="eggNOG" id="COG2259">
    <property type="taxonomic scope" value="Bacteria"/>
</dbReference>
<gene>
    <name evidence="8" type="ordered locus">EBL_c19630</name>
</gene>
<keyword evidence="5 7" id="KW-1133">Transmembrane helix</keyword>
<accession>K6VF15</accession>
<feature type="transmembrane region" description="Helical" evidence="7">
    <location>
        <begin position="120"/>
        <end position="137"/>
    </location>
</feature>
<dbReference type="InterPro" id="IPR032808">
    <property type="entry name" value="DoxX"/>
</dbReference>
<feature type="transmembrane region" description="Helical" evidence="7">
    <location>
        <begin position="53"/>
        <end position="74"/>
    </location>
</feature>
<comment type="similarity">
    <text evidence="2">Belongs to the DoxX family.</text>
</comment>
<accession>I2B951</accession>
<evidence type="ECO:0000313" key="8">
    <source>
        <dbReference type="EMBL" id="AFJ47055.1"/>
    </source>
</evidence>
<keyword evidence="3" id="KW-1003">Cell membrane</keyword>
<dbReference type="Proteomes" id="UP000001955">
    <property type="component" value="Chromosome"/>
</dbReference>
<keyword evidence="4 7" id="KW-0812">Transmembrane</keyword>
<evidence type="ECO:0000313" key="9">
    <source>
        <dbReference type="Proteomes" id="UP000001955"/>
    </source>
</evidence>
<dbReference type="RefSeq" id="WP_002440940.1">
    <property type="nucleotide sequence ID" value="NC_017910.1"/>
</dbReference>